<evidence type="ECO:0000256" key="6">
    <source>
        <dbReference type="SAM" id="Phobius"/>
    </source>
</evidence>
<evidence type="ECO:0000256" key="2">
    <source>
        <dbReference type="ARBA" id="ARBA00022475"/>
    </source>
</evidence>
<feature type="transmembrane region" description="Helical" evidence="6">
    <location>
        <begin position="136"/>
        <end position="156"/>
    </location>
</feature>
<feature type="transmembrane region" description="Helical" evidence="6">
    <location>
        <begin position="60"/>
        <end position="81"/>
    </location>
</feature>
<keyword evidence="3 6" id="KW-0812">Transmembrane</keyword>
<dbReference type="NCBIfam" id="TIGR00908">
    <property type="entry name" value="2A0305"/>
    <property type="match status" value="1"/>
</dbReference>
<evidence type="ECO:0000256" key="3">
    <source>
        <dbReference type="ARBA" id="ARBA00022692"/>
    </source>
</evidence>
<proteinExistence type="predicted"/>
<evidence type="ECO:0000256" key="5">
    <source>
        <dbReference type="ARBA" id="ARBA00023136"/>
    </source>
</evidence>
<name>A0A653K281_9GAMM</name>
<dbReference type="PANTHER" id="PTHR42770:SF7">
    <property type="entry name" value="MEMBRANE PROTEIN"/>
    <property type="match status" value="1"/>
</dbReference>
<dbReference type="EMBL" id="CABWKZ010000011">
    <property type="protein sequence ID" value="VXA54890.1"/>
    <property type="molecule type" value="Genomic_DNA"/>
</dbReference>
<keyword evidence="4 6" id="KW-1133">Transmembrane helix</keyword>
<dbReference type="Proteomes" id="UP000013034">
    <property type="component" value="Unassembled WGS sequence"/>
</dbReference>
<gene>
    <name evidence="8" type="ORF">ACI8B_190011</name>
    <name evidence="7" type="ORF">F993_02005</name>
</gene>
<dbReference type="PANTHER" id="PTHR42770">
    <property type="entry name" value="AMINO ACID TRANSPORTER-RELATED"/>
    <property type="match status" value="1"/>
</dbReference>
<evidence type="ECO:0000256" key="1">
    <source>
        <dbReference type="ARBA" id="ARBA00004651"/>
    </source>
</evidence>
<dbReference type="GO" id="GO:0022857">
    <property type="term" value="F:transmembrane transporter activity"/>
    <property type="evidence" value="ECO:0007669"/>
    <property type="project" value="InterPro"/>
</dbReference>
<evidence type="ECO:0000313" key="9">
    <source>
        <dbReference type="Proteomes" id="UP000013034"/>
    </source>
</evidence>
<dbReference type="AlphaFoldDB" id="A0A653K281"/>
<reference evidence="8 10" key="2">
    <citation type="submission" date="2019-10" db="EMBL/GenBank/DDBJ databases">
        <authorList>
            <person name="Karimi E."/>
        </authorList>
    </citation>
    <scope>NUCLEOTIDE SEQUENCE [LARGE SCALE GENOMIC DNA]</scope>
    <source>
        <strain evidence="8">Acinetobacter sp. 8BE</strain>
    </source>
</reference>
<dbReference type="InterPro" id="IPR004757">
    <property type="entry name" value="EtNH_permease"/>
</dbReference>
<dbReference type="EMBL" id="APOI01000015">
    <property type="protein sequence ID" value="ENU23851.1"/>
    <property type="molecule type" value="Genomic_DNA"/>
</dbReference>
<reference evidence="7 9" key="1">
    <citation type="submission" date="2013-02" db="EMBL/GenBank/DDBJ databases">
        <title>The Genome Sequence of Acinetobacter sp. NIPH 809.</title>
        <authorList>
            <consortium name="The Broad Institute Genome Sequencing Platform"/>
            <consortium name="The Broad Institute Genome Sequencing Center for Infectious Disease"/>
            <person name="Cerqueira G."/>
            <person name="Feldgarden M."/>
            <person name="Courvalin P."/>
            <person name="Perichon B."/>
            <person name="Grillot-Courvalin C."/>
            <person name="Clermont D."/>
            <person name="Rocha E."/>
            <person name="Yoon E.-J."/>
            <person name="Nemec A."/>
            <person name="Walker B."/>
            <person name="Young S.K."/>
            <person name="Zeng Q."/>
            <person name="Gargeya S."/>
            <person name="Fitzgerald M."/>
            <person name="Haas B."/>
            <person name="Abouelleil A."/>
            <person name="Alvarado L."/>
            <person name="Arachchi H.M."/>
            <person name="Berlin A.M."/>
            <person name="Chapman S.B."/>
            <person name="Dewar J."/>
            <person name="Goldberg J."/>
            <person name="Griggs A."/>
            <person name="Gujja S."/>
            <person name="Hansen M."/>
            <person name="Howarth C."/>
            <person name="Imamovic A."/>
            <person name="Larimer J."/>
            <person name="McCowan C."/>
            <person name="Murphy C."/>
            <person name="Neiman D."/>
            <person name="Pearson M."/>
            <person name="Priest M."/>
            <person name="Roberts A."/>
            <person name="Saif S."/>
            <person name="Shea T."/>
            <person name="Sisk P."/>
            <person name="Sykes S."/>
            <person name="Wortman J."/>
            <person name="Nusbaum C."/>
            <person name="Birren B."/>
        </authorList>
    </citation>
    <scope>NUCLEOTIDE SEQUENCE [LARGE SCALE GENOMIC DNA]</scope>
    <source>
        <strain evidence="7 9">NIPH 809</strain>
    </source>
</reference>
<organism evidence="8 10">
    <name type="scientific">Acinetobacter proteolyticus</name>
    <dbReference type="NCBI Taxonomy" id="1776741"/>
    <lineage>
        <taxon>Bacteria</taxon>
        <taxon>Pseudomonadati</taxon>
        <taxon>Pseudomonadota</taxon>
        <taxon>Gammaproteobacteria</taxon>
        <taxon>Moraxellales</taxon>
        <taxon>Moraxellaceae</taxon>
        <taxon>Acinetobacter</taxon>
    </lineage>
</organism>
<feature type="transmembrane region" description="Helical" evidence="6">
    <location>
        <begin position="371"/>
        <end position="389"/>
    </location>
</feature>
<sequence>MNNQDPISALSASTTSSEDYFAQRQLKQGAVGWLLLIGLGVAYVISGDFAGWNFGIAQGGWGGMFVATAVVAVMYLCLCLAMSEMATMLPTAGGGYSFARIAFGPLGGYLTGTAILIEYAIAPAAIAVFIGAYCESLFGIGGWQVYLACYFIFMGIHLKGAGEALKIMFAITLVAAIALAVFIFAMLPHFNSQNLFDIPAGQQFGASSFLPYGYLGIWAAVPYAIWFFLAVEGVPLAAEEAKDPAKSLPRGLIGAMLILTAFALLILFLGAGAAGASTLQHSSAPLVDALIKVYGQGTWLAKFVNFVGLAGLIASFFSIIYAYSRQIFALSRAGYLPTSLSLTNKNHAPYLAIIIPGIIGFFLSLTKEGDLLILIAVFGATISYVLMMLSHIKLRLSRPLMHRPYKTPGGIVTSSIALILAAIAVVAGFLVNPKVWCIAAGIYMVFIAYFIFYSRHQLIQGTPEEEFAQITADEKQ</sequence>
<evidence type="ECO:0000313" key="10">
    <source>
        <dbReference type="Proteomes" id="UP000430404"/>
    </source>
</evidence>
<comment type="subcellular location">
    <subcellularLocation>
        <location evidence="1">Cell membrane</location>
        <topology evidence="1">Multi-pass membrane protein</topology>
    </subcellularLocation>
</comment>
<accession>A0A653K281</accession>
<feature type="transmembrane region" description="Helical" evidence="6">
    <location>
        <begin position="348"/>
        <end position="365"/>
    </location>
</feature>
<evidence type="ECO:0000313" key="8">
    <source>
        <dbReference type="EMBL" id="VXA54890.1"/>
    </source>
</evidence>
<feature type="transmembrane region" description="Helical" evidence="6">
    <location>
        <begin position="252"/>
        <end position="279"/>
    </location>
</feature>
<evidence type="ECO:0000313" key="7">
    <source>
        <dbReference type="EMBL" id="ENU23851.1"/>
    </source>
</evidence>
<feature type="transmembrane region" description="Helical" evidence="6">
    <location>
        <begin position="168"/>
        <end position="189"/>
    </location>
</feature>
<dbReference type="Proteomes" id="UP000430404">
    <property type="component" value="Unassembled WGS sequence"/>
</dbReference>
<dbReference type="PIRSF" id="PIRSF006060">
    <property type="entry name" value="AA_transporter"/>
    <property type="match status" value="1"/>
</dbReference>
<feature type="transmembrane region" description="Helical" evidence="6">
    <location>
        <begin position="33"/>
        <end position="54"/>
    </location>
</feature>
<feature type="transmembrane region" description="Helical" evidence="6">
    <location>
        <begin position="435"/>
        <end position="453"/>
    </location>
</feature>
<feature type="transmembrane region" description="Helical" evidence="6">
    <location>
        <begin position="299"/>
        <end position="323"/>
    </location>
</feature>
<dbReference type="GO" id="GO:0005886">
    <property type="term" value="C:plasma membrane"/>
    <property type="evidence" value="ECO:0007669"/>
    <property type="project" value="UniProtKB-SubCell"/>
</dbReference>
<dbReference type="Gene3D" id="1.20.1740.10">
    <property type="entry name" value="Amino acid/polyamine transporter I"/>
    <property type="match status" value="1"/>
</dbReference>
<keyword evidence="9" id="KW-1185">Reference proteome</keyword>
<dbReference type="Pfam" id="PF13520">
    <property type="entry name" value="AA_permease_2"/>
    <property type="match status" value="1"/>
</dbReference>
<feature type="transmembrane region" description="Helical" evidence="6">
    <location>
        <begin position="102"/>
        <end position="130"/>
    </location>
</feature>
<keyword evidence="2" id="KW-1003">Cell membrane</keyword>
<dbReference type="InterPro" id="IPR050367">
    <property type="entry name" value="APC_superfamily"/>
</dbReference>
<feature type="transmembrane region" description="Helical" evidence="6">
    <location>
        <begin position="410"/>
        <end position="429"/>
    </location>
</feature>
<dbReference type="RefSeq" id="WP_004654340.1">
    <property type="nucleotide sequence ID" value="NZ_KB849179.1"/>
</dbReference>
<feature type="transmembrane region" description="Helical" evidence="6">
    <location>
        <begin position="209"/>
        <end position="231"/>
    </location>
</feature>
<dbReference type="InterPro" id="IPR002293">
    <property type="entry name" value="AA/rel_permease1"/>
</dbReference>
<keyword evidence="5 6" id="KW-0472">Membrane</keyword>
<evidence type="ECO:0000256" key="4">
    <source>
        <dbReference type="ARBA" id="ARBA00022989"/>
    </source>
</evidence>
<protein>
    <submittedName>
        <fullName evidence="7">Ethanolamine permease</fullName>
    </submittedName>
    <submittedName>
        <fullName evidence="8">Putative transport protein</fullName>
    </submittedName>
</protein>